<organism evidence="2 3">
    <name type="scientific">Anthostomella pinea</name>
    <dbReference type="NCBI Taxonomy" id="933095"/>
    <lineage>
        <taxon>Eukaryota</taxon>
        <taxon>Fungi</taxon>
        <taxon>Dikarya</taxon>
        <taxon>Ascomycota</taxon>
        <taxon>Pezizomycotina</taxon>
        <taxon>Sordariomycetes</taxon>
        <taxon>Xylariomycetidae</taxon>
        <taxon>Xylariales</taxon>
        <taxon>Xylariaceae</taxon>
        <taxon>Anthostomella</taxon>
    </lineage>
</organism>
<evidence type="ECO:0000313" key="3">
    <source>
        <dbReference type="Proteomes" id="UP001295740"/>
    </source>
</evidence>
<feature type="region of interest" description="Disordered" evidence="1">
    <location>
        <begin position="85"/>
        <end position="138"/>
    </location>
</feature>
<gene>
    <name evidence="2" type="ORF">KHLLAP_LOCUS7812</name>
</gene>
<dbReference type="Proteomes" id="UP001295740">
    <property type="component" value="Unassembled WGS sequence"/>
</dbReference>
<evidence type="ECO:0000256" key="1">
    <source>
        <dbReference type="SAM" id="MobiDB-lite"/>
    </source>
</evidence>
<accession>A0AAI8VLX6</accession>
<proteinExistence type="predicted"/>
<evidence type="ECO:0000313" key="2">
    <source>
        <dbReference type="EMBL" id="CAJ2507344.1"/>
    </source>
</evidence>
<dbReference type="AlphaFoldDB" id="A0AAI8VLX6"/>
<reference evidence="2" key="1">
    <citation type="submission" date="2023-10" db="EMBL/GenBank/DDBJ databases">
        <authorList>
            <person name="Hackl T."/>
        </authorList>
    </citation>
    <scope>NUCLEOTIDE SEQUENCE</scope>
</reference>
<protein>
    <submittedName>
        <fullName evidence="2">Uu.00g085300.m01.CDS01</fullName>
    </submittedName>
</protein>
<sequence length="138" mass="15103">MALAYNRADTRFHKLGKHEAQGSQSGLQDGLRALKPFSAAQVIAIDWRALQTYAGIKNTLTLLFSHLGSIELIVIAVPQLTKKASERNKAGGPCHGTRRQTHSASGQPLYIYRTGNGGRKRPTTRPPMRRVSQGIDAQ</sequence>
<name>A0AAI8VLX6_9PEZI</name>
<keyword evidence="3" id="KW-1185">Reference proteome</keyword>
<comment type="caution">
    <text evidence="2">The sequence shown here is derived from an EMBL/GenBank/DDBJ whole genome shotgun (WGS) entry which is preliminary data.</text>
</comment>
<dbReference type="EMBL" id="CAUWAG010000010">
    <property type="protein sequence ID" value="CAJ2507344.1"/>
    <property type="molecule type" value="Genomic_DNA"/>
</dbReference>